<protein>
    <recommendedName>
        <fullName evidence="4">Acyl-CoA carboxylase subunit epsilon</fullName>
    </recommendedName>
</protein>
<feature type="region of interest" description="Disordered" evidence="1">
    <location>
        <begin position="55"/>
        <end position="88"/>
    </location>
</feature>
<feature type="region of interest" description="Disordered" evidence="1">
    <location>
        <begin position="1"/>
        <end position="37"/>
    </location>
</feature>
<dbReference type="EMBL" id="CP023701">
    <property type="protein sequence ID" value="QEU77021.1"/>
    <property type="molecule type" value="Genomic_DNA"/>
</dbReference>
<evidence type="ECO:0008006" key="4">
    <source>
        <dbReference type="Google" id="ProtNLM"/>
    </source>
</evidence>
<dbReference type="KEGG" id="ssub:CP968_00650"/>
<proteinExistence type="predicted"/>
<sequence length="88" mass="9202">MSTHPAPSPPPAPDPESGAGPVPDPPPAWTITRGRPDRAETAAVLAVLTAWLGRTRAPAPAPPPPPARAAWDRPPARPLPRAGTWRPH</sequence>
<accession>A0A5P2UGY7</accession>
<dbReference type="Proteomes" id="UP000326831">
    <property type="component" value="Chromosome"/>
</dbReference>
<dbReference type="AlphaFoldDB" id="A0A5P2UGY7"/>
<evidence type="ECO:0000313" key="2">
    <source>
        <dbReference type="EMBL" id="QEU77021.1"/>
    </source>
</evidence>
<evidence type="ECO:0000256" key="1">
    <source>
        <dbReference type="SAM" id="MobiDB-lite"/>
    </source>
</evidence>
<gene>
    <name evidence="2" type="ORF">CP968_00650</name>
</gene>
<evidence type="ECO:0000313" key="3">
    <source>
        <dbReference type="Proteomes" id="UP000326831"/>
    </source>
</evidence>
<name>A0A5P2UGY7_9ACTN</name>
<organism evidence="2 3">
    <name type="scientific">Streptomyces subrutilus</name>
    <dbReference type="NCBI Taxonomy" id="36818"/>
    <lineage>
        <taxon>Bacteria</taxon>
        <taxon>Bacillati</taxon>
        <taxon>Actinomycetota</taxon>
        <taxon>Actinomycetes</taxon>
        <taxon>Kitasatosporales</taxon>
        <taxon>Streptomycetaceae</taxon>
        <taxon>Streptomyces</taxon>
    </lineage>
</organism>
<keyword evidence="3" id="KW-1185">Reference proteome</keyword>
<dbReference type="RefSeq" id="WP_150516120.1">
    <property type="nucleotide sequence ID" value="NZ_CP023701.1"/>
</dbReference>
<feature type="compositionally biased region" description="Pro residues" evidence="1">
    <location>
        <begin position="1"/>
        <end position="14"/>
    </location>
</feature>
<reference evidence="2 3" key="1">
    <citation type="submission" date="2017-09" db="EMBL/GenBank/DDBJ databases">
        <authorList>
            <person name="Lee N."/>
            <person name="Cho B.-K."/>
        </authorList>
    </citation>
    <scope>NUCLEOTIDE SEQUENCE [LARGE SCALE GENOMIC DNA]</scope>
    <source>
        <strain evidence="2 3">ATCC 27467</strain>
    </source>
</reference>